<gene>
    <name evidence="2" type="ORF">D6C84_09653</name>
</gene>
<organism evidence="2 3">
    <name type="scientific">Aureobasidium pullulans</name>
    <name type="common">Black yeast</name>
    <name type="synonym">Pullularia pullulans</name>
    <dbReference type="NCBI Taxonomy" id="5580"/>
    <lineage>
        <taxon>Eukaryota</taxon>
        <taxon>Fungi</taxon>
        <taxon>Dikarya</taxon>
        <taxon>Ascomycota</taxon>
        <taxon>Pezizomycotina</taxon>
        <taxon>Dothideomycetes</taxon>
        <taxon>Dothideomycetidae</taxon>
        <taxon>Dothideales</taxon>
        <taxon>Saccotheciaceae</taxon>
        <taxon>Aureobasidium</taxon>
    </lineage>
</organism>
<evidence type="ECO:0000256" key="1">
    <source>
        <dbReference type="SAM" id="MobiDB-lite"/>
    </source>
</evidence>
<feature type="compositionally biased region" description="Basic and acidic residues" evidence="1">
    <location>
        <begin position="191"/>
        <end position="209"/>
    </location>
</feature>
<proteinExistence type="predicted"/>
<protein>
    <submittedName>
        <fullName evidence="2">Uncharacterized protein</fullName>
    </submittedName>
</protein>
<dbReference type="Proteomes" id="UP000310039">
    <property type="component" value="Unassembled WGS sequence"/>
</dbReference>
<dbReference type="AlphaFoldDB" id="A0A4S9X441"/>
<feature type="region of interest" description="Disordered" evidence="1">
    <location>
        <begin position="190"/>
        <end position="209"/>
    </location>
</feature>
<evidence type="ECO:0000313" key="2">
    <source>
        <dbReference type="EMBL" id="THZ73539.1"/>
    </source>
</evidence>
<comment type="caution">
    <text evidence="2">The sequence shown here is derived from an EMBL/GenBank/DDBJ whole genome shotgun (WGS) entry which is preliminary data.</text>
</comment>
<evidence type="ECO:0000313" key="3">
    <source>
        <dbReference type="Proteomes" id="UP000310039"/>
    </source>
</evidence>
<sequence length="269" mass="30379">MDCCAVKLLFGKRIKAVCNTKIKGSQNIPCSNCFLRFKENQCVPDDSYADFLKLDTNARLIFNGIMRAKSEGQTDKFLQQRGWFLDDLDAAINKIFSTDRTRTQSRASPAAKSADWPENMPVVISLSGSPDNAMVDPSGTSHLPVVQSVTCSESGDGNTGDTIDHPAGFRTQAAEHVAYFPVTHTYTHPTTHVDKDSHSRRSVDSHETYHSGYSGYSKLPVEIYEDSFFRHEERVSYERFERSGTRFRTRHLKEIKKTVHDLLNGLHIR</sequence>
<name>A0A4S9X441_AURPU</name>
<reference evidence="2 3" key="1">
    <citation type="submission" date="2018-10" db="EMBL/GenBank/DDBJ databases">
        <title>Fifty Aureobasidium pullulans genomes reveal a recombining polyextremotolerant generalist.</title>
        <authorList>
            <person name="Gostincar C."/>
            <person name="Turk M."/>
            <person name="Zajc J."/>
            <person name="Gunde-Cimerman N."/>
        </authorList>
    </citation>
    <scope>NUCLEOTIDE SEQUENCE [LARGE SCALE GENOMIC DNA]</scope>
    <source>
        <strain evidence="2 3">EXF-3403</strain>
    </source>
</reference>
<dbReference type="EMBL" id="QZBT01000250">
    <property type="protein sequence ID" value="THZ73539.1"/>
    <property type="molecule type" value="Genomic_DNA"/>
</dbReference>
<accession>A0A4S9X441</accession>